<sequence length="166" mass="18427">MIIHGLLRSYGNPQIVGDDSRLERPKTLHNFAISNLKCGSQRGRLKCKKIESMSGRGDHRHRISASEILWFLCFVPVSVSLNTRAAASSITGGPQDIVTLVLSWHMNAAGTSSCEFFGGLQALGPDFLIAPIGKLQKTLSFNYENKNLRKKLVAEEHEIHCLWPLD</sequence>
<evidence type="ECO:0000313" key="1">
    <source>
        <dbReference type="EMBL" id="KAF3557696.1"/>
    </source>
</evidence>
<dbReference type="AlphaFoldDB" id="A0A8S9QXH4"/>
<name>A0A8S9QXH4_BRACR</name>
<dbReference type="EMBL" id="QGKX02000996">
    <property type="protein sequence ID" value="KAF3557696.1"/>
    <property type="molecule type" value="Genomic_DNA"/>
</dbReference>
<comment type="caution">
    <text evidence="1">The sequence shown here is derived from an EMBL/GenBank/DDBJ whole genome shotgun (WGS) entry which is preliminary data.</text>
</comment>
<proteinExistence type="predicted"/>
<gene>
    <name evidence="1" type="ORF">F2Q69_00014466</name>
</gene>
<accession>A0A8S9QXH4</accession>
<reference evidence="1" key="1">
    <citation type="submission" date="2019-12" db="EMBL/GenBank/DDBJ databases">
        <title>Genome sequencing and annotation of Brassica cretica.</title>
        <authorList>
            <person name="Studholme D.J."/>
            <person name="Sarris P."/>
        </authorList>
    </citation>
    <scope>NUCLEOTIDE SEQUENCE</scope>
    <source>
        <strain evidence="1">PFS-109/04</strain>
        <tissue evidence="1">Leaf</tissue>
    </source>
</reference>
<dbReference type="Proteomes" id="UP000712600">
    <property type="component" value="Unassembled WGS sequence"/>
</dbReference>
<organism evidence="1 2">
    <name type="scientific">Brassica cretica</name>
    <name type="common">Mustard</name>
    <dbReference type="NCBI Taxonomy" id="69181"/>
    <lineage>
        <taxon>Eukaryota</taxon>
        <taxon>Viridiplantae</taxon>
        <taxon>Streptophyta</taxon>
        <taxon>Embryophyta</taxon>
        <taxon>Tracheophyta</taxon>
        <taxon>Spermatophyta</taxon>
        <taxon>Magnoliopsida</taxon>
        <taxon>eudicotyledons</taxon>
        <taxon>Gunneridae</taxon>
        <taxon>Pentapetalae</taxon>
        <taxon>rosids</taxon>
        <taxon>malvids</taxon>
        <taxon>Brassicales</taxon>
        <taxon>Brassicaceae</taxon>
        <taxon>Brassiceae</taxon>
        <taxon>Brassica</taxon>
    </lineage>
</organism>
<protein>
    <submittedName>
        <fullName evidence="1">Uncharacterized protein</fullName>
    </submittedName>
</protein>
<evidence type="ECO:0000313" key="2">
    <source>
        <dbReference type="Proteomes" id="UP000712600"/>
    </source>
</evidence>